<dbReference type="STRING" id="645517.A6F65_00136"/>
<dbReference type="EMBL" id="CP016545">
    <property type="protein sequence ID" value="ANU06464.1"/>
    <property type="molecule type" value="Genomic_DNA"/>
</dbReference>
<dbReference type="InterPro" id="IPR027266">
    <property type="entry name" value="TrmE/GcvT-like"/>
</dbReference>
<dbReference type="AlphaFoldDB" id="A0A1C7D4S8"/>
<dbReference type="Proteomes" id="UP000092698">
    <property type="component" value="Chromosome"/>
</dbReference>
<keyword evidence="2" id="KW-1185">Reference proteome</keyword>
<dbReference type="Gene3D" id="3.30.1360.120">
    <property type="entry name" value="Probable tRNA modification gtpase trme, domain 1"/>
    <property type="match status" value="1"/>
</dbReference>
<sequence length="169" mass="18244">MAEALRRSEPVPLAPAEFAGVTIALEPPMARYSLRARDPALLDKAIGGVLPRKIGSIGDGIICLGPDEWLMRMPAGTAAPGKPGEPLSVVDVSERQVAISIEGPRAVEVLRRGNPLDLENFPVGSGKRTVFEATEIVLIRETDTRFVIEVWRSFAEFVWGVLVKAATES</sequence>
<organism evidence="1 2">
    <name type="scientific">Paraurantiacibacter namhicola</name>
    <dbReference type="NCBI Taxonomy" id="645517"/>
    <lineage>
        <taxon>Bacteria</taxon>
        <taxon>Pseudomonadati</taxon>
        <taxon>Pseudomonadota</taxon>
        <taxon>Alphaproteobacteria</taxon>
        <taxon>Sphingomonadales</taxon>
        <taxon>Erythrobacteraceae</taxon>
        <taxon>Paraurantiacibacter</taxon>
    </lineage>
</organism>
<proteinExistence type="predicted"/>
<evidence type="ECO:0000313" key="2">
    <source>
        <dbReference type="Proteomes" id="UP000092698"/>
    </source>
</evidence>
<dbReference type="KEGG" id="anh:A6F65_00136"/>
<evidence type="ECO:0000313" key="1">
    <source>
        <dbReference type="EMBL" id="ANU06464.1"/>
    </source>
</evidence>
<protein>
    <submittedName>
        <fullName evidence="1">Sarcosine oxidase, gamma subunit family</fullName>
    </submittedName>
</protein>
<dbReference type="SUPFAM" id="SSF103025">
    <property type="entry name" value="Folate-binding domain"/>
    <property type="match status" value="1"/>
</dbReference>
<reference evidence="1 2" key="1">
    <citation type="submission" date="2016-07" db="EMBL/GenBank/DDBJ databases">
        <title>Complete genome sequence of Altererythrobacter namhicola JCM 16345T, containing esterase-encoding genes.</title>
        <authorList>
            <person name="Cheng H."/>
            <person name="Wu Y.-H."/>
            <person name="Jian S.-L."/>
            <person name="Huo Y.-Y."/>
            <person name="Wang C.-S."/>
            <person name="Xu X.-W."/>
        </authorList>
    </citation>
    <scope>NUCLEOTIDE SEQUENCE [LARGE SCALE GENOMIC DNA]</scope>
    <source>
        <strain evidence="1 2">JCM 16345</strain>
    </source>
</reference>
<dbReference type="InterPro" id="IPR007375">
    <property type="entry name" value="SoxG"/>
</dbReference>
<gene>
    <name evidence="1" type="ORF">A6F65_00136</name>
</gene>
<dbReference type="RefSeq" id="WP_067784659.1">
    <property type="nucleotide sequence ID" value="NZ_CP016545.1"/>
</dbReference>
<dbReference type="Pfam" id="PF04268">
    <property type="entry name" value="SoxG"/>
    <property type="match status" value="1"/>
</dbReference>
<dbReference type="Gene3D" id="3.30.70.1520">
    <property type="entry name" value="Heterotetrameric sarcosine oxidase"/>
    <property type="match status" value="1"/>
</dbReference>
<accession>A0A1C7D4S8</accession>
<name>A0A1C7D4S8_9SPHN</name>